<sequence length="132" mass="13993">MSPQREPRPNRPGPCGTAVERGAEAPLAAPMMSPCRNPHNGVTAWRLSPFSKPALSSKGNQAVSQFIVVPTSTHGGRVAMWLVIGPGPLSEILTAVGSEVALPCDLVPGTGIVDKVQLVIWYRQGNVKPIYT</sequence>
<reference evidence="1 2" key="1">
    <citation type="journal article" date="2007" name="Nature">
        <title>Evolution of genes and genomes on the Drosophila phylogeny.</title>
        <authorList>
            <consortium name="Drosophila 12 Genomes Consortium"/>
            <person name="Clark A.G."/>
            <person name="Eisen M.B."/>
            <person name="Smith D.R."/>
            <person name="Bergman C.M."/>
            <person name="Oliver B."/>
            <person name="Markow T.A."/>
            <person name="Kaufman T.C."/>
            <person name="Kellis M."/>
            <person name="Gelbart W."/>
            <person name="Iyer V.N."/>
            <person name="Pollard D.A."/>
            <person name="Sackton T.B."/>
            <person name="Larracuente A.M."/>
            <person name="Singh N.D."/>
            <person name="Abad J.P."/>
            <person name="Abt D.N."/>
            <person name="Adryan B."/>
            <person name="Aguade M."/>
            <person name="Akashi H."/>
            <person name="Anderson W.W."/>
            <person name="Aquadro C.F."/>
            <person name="Ardell D.H."/>
            <person name="Arguello R."/>
            <person name="Artieri C.G."/>
            <person name="Barbash D.A."/>
            <person name="Barker D."/>
            <person name="Barsanti P."/>
            <person name="Batterham P."/>
            <person name="Batzoglou S."/>
            <person name="Begun D."/>
            <person name="Bhutkar A."/>
            <person name="Blanco E."/>
            <person name="Bosak S.A."/>
            <person name="Bradley R.K."/>
            <person name="Brand A.D."/>
            <person name="Brent M.R."/>
            <person name="Brooks A.N."/>
            <person name="Brown R.H."/>
            <person name="Butlin R.K."/>
            <person name="Caggese C."/>
            <person name="Calvi B.R."/>
            <person name="Bernardo de Carvalho A."/>
            <person name="Caspi A."/>
            <person name="Castrezana S."/>
            <person name="Celniker S.E."/>
            <person name="Chang J.L."/>
            <person name="Chapple C."/>
            <person name="Chatterji S."/>
            <person name="Chinwalla A."/>
            <person name="Civetta A."/>
            <person name="Clifton S.W."/>
            <person name="Comeron J.M."/>
            <person name="Costello J.C."/>
            <person name="Coyne J.A."/>
            <person name="Daub J."/>
            <person name="David R.G."/>
            <person name="Delcher A.L."/>
            <person name="Delehaunty K."/>
            <person name="Do C.B."/>
            <person name="Ebling H."/>
            <person name="Edwards K."/>
            <person name="Eickbush T."/>
            <person name="Evans J.D."/>
            <person name="Filipski A."/>
            <person name="Findeiss S."/>
            <person name="Freyhult E."/>
            <person name="Fulton L."/>
            <person name="Fulton R."/>
            <person name="Garcia A.C."/>
            <person name="Gardiner A."/>
            <person name="Garfield D.A."/>
            <person name="Garvin B.E."/>
            <person name="Gibson G."/>
            <person name="Gilbert D."/>
            <person name="Gnerre S."/>
            <person name="Godfrey J."/>
            <person name="Good R."/>
            <person name="Gotea V."/>
            <person name="Gravely B."/>
            <person name="Greenberg A.J."/>
            <person name="Griffiths-Jones S."/>
            <person name="Gross S."/>
            <person name="Guigo R."/>
            <person name="Gustafson E.A."/>
            <person name="Haerty W."/>
            <person name="Hahn M.W."/>
            <person name="Halligan D.L."/>
            <person name="Halpern A.L."/>
            <person name="Halter G.M."/>
            <person name="Han M.V."/>
            <person name="Heger A."/>
            <person name="Hillier L."/>
            <person name="Hinrichs A.S."/>
            <person name="Holmes I."/>
            <person name="Hoskins R.A."/>
            <person name="Hubisz M.J."/>
            <person name="Hultmark D."/>
            <person name="Huntley M.A."/>
            <person name="Jaffe D.B."/>
            <person name="Jagadeeshan S."/>
            <person name="Jeck W.R."/>
            <person name="Johnson J."/>
            <person name="Jones C.D."/>
            <person name="Jordan W.C."/>
            <person name="Karpen G.H."/>
            <person name="Kataoka E."/>
            <person name="Keightley P.D."/>
            <person name="Kheradpour P."/>
            <person name="Kirkness E.F."/>
            <person name="Koerich L.B."/>
            <person name="Kristiansen K."/>
            <person name="Kudrna D."/>
            <person name="Kulathinal R.J."/>
            <person name="Kumar S."/>
            <person name="Kwok R."/>
            <person name="Lander E."/>
            <person name="Langley C.H."/>
            <person name="Lapoint R."/>
            <person name="Lazzaro B.P."/>
            <person name="Lee S.J."/>
            <person name="Levesque L."/>
            <person name="Li R."/>
            <person name="Lin C.F."/>
            <person name="Lin M.F."/>
            <person name="Lindblad-Toh K."/>
            <person name="Llopart A."/>
            <person name="Long M."/>
            <person name="Low L."/>
            <person name="Lozovsky E."/>
            <person name="Lu J."/>
            <person name="Luo M."/>
            <person name="Machado C.A."/>
            <person name="Makalowski W."/>
            <person name="Marzo M."/>
            <person name="Matsuda M."/>
            <person name="Matzkin L."/>
            <person name="McAllister B."/>
            <person name="McBride C.S."/>
            <person name="McKernan B."/>
            <person name="McKernan K."/>
            <person name="Mendez-Lago M."/>
            <person name="Minx P."/>
            <person name="Mollenhauer M.U."/>
            <person name="Montooth K."/>
            <person name="Mount S.M."/>
            <person name="Mu X."/>
            <person name="Myers E."/>
            <person name="Negre B."/>
            <person name="Newfeld S."/>
            <person name="Nielsen R."/>
            <person name="Noor M.A."/>
            <person name="O'Grady P."/>
            <person name="Pachter L."/>
            <person name="Papaceit M."/>
            <person name="Parisi M.J."/>
            <person name="Parisi M."/>
            <person name="Parts L."/>
            <person name="Pedersen J.S."/>
            <person name="Pesole G."/>
            <person name="Phillippy A.M."/>
            <person name="Ponting C.P."/>
            <person name="Pop M."/>
            <person name="Porcelli D."/>
            <person name="Powell J.R."/>
            <person name="Prohaska S."/>
            <person name="Pruitt K."/>
            <person name="Puig M."/>
            <person name="Quesneville H."/>
            <person name="Ram K.R."/>
            <person name="Rand D."/>
            <person name="Rasmussen M.D."/>
            <person name="Reed L.K."/>
            <person name="Reenan R."/>
            <person name="Reily A."/>
            <person name="Remington K.A."/>
            <person name="Rieger T.T."/>
            <person name="Ritchie M.G."/>
            <person name="Robin C."/>
            <person name="Rogers Y.H."/>
            <person name="Rohde C."/>
            <person name="Rozas J."/>
            <person name="Rubenfield M.J."/>
            <person name="Ruiz A."/>
            <person name="Russo S."/>
            <person name="Salzberg S.L."/>
            <person name="Sanchez-Gracia A."/>
            <person name="Saranga D.J."/>
            <person name="Sato H."/>
            <person name="Schaeffer S.W."/>
            <person name="Schatz M.C."/>
            <person name="Schlenke T."/>
            <person name="Schwartz R."/>
            <person name="Segarra C."/>
            <person name="Singh R.S."/>
            <person name="Sirot L."/>
            <person name="Sirota M."/>
            <person name="Sisneros N.B."/>
            <person name="Smith C.D."/>
            <person name="Smith T.F."/>
            <person name="Spieth J."/>
            <person name="Stage D.E."/>
            <person name="Stark A."/>
            <person name="Stephan W."/>
            <person name="Strausberg R.L."/>
            <person name="Strempel S."/>
            <person name="Sturgill D."/>
            <person name="Sutton G."/>
            <person name="Sutton G.G."/>
            <person name="Tao W."/>
            <person name="Teichmann S."/>
            <person name="Tobari Y.N."/>
            <person name="Tomimura Y."/>
            <person name="Tsolas J.M."/>
            <person name="Valente V.L."/>
            <person name="Venter E."/>
            <person name="Venter J.C."/>
            <person name="Vicario S."/>
            <person name="Vieira F.G."/>
            <person name="Vilella A.J."/>
            <person name="Villasante A."/>
            <person name="Walenz B."/>
            <person name="Wang J."/>
            <person name="Wasserman M."/>
            <person name="Watts T."/>
            <person name="Wilson D."/>
            <person name="Wilson R.K."/>
            <person name="Wing R.A."/>
            <person name="Wolfner M.F."/>
            <person name="Wong A."/>
            <person name="Wong G.K."/>
            <person name="Wu C.I."/>
            <person name="Wu G."/>
            <person name="Yamamoto D."/>
            <person name="Yang H.P."/>
            <person name="Yang S.P."/>
            <person name="Yorke J.A."/>
            <person name="Yoshida K."/>
            <person name="Zdobnov E."/>
            <person name="Zhang P."/>
            <person name="Zhang Y."/>
            <person name="Zimin A.V."/>
            <person name="Baldwin J."/>
            <person name="Abdouelleil A."/>
            <person name="Abdulkadir J."/>
            <person name="Abebe A."/>
            <person name="Abera B."/>
            <person name="Abreu J."/>
            <person name="Acer S.C."/>
            <person name="Aftuck L."/>
            <person name="Alexander A."/>
            <person name="An P."/>
            <person name="Anderson E."/>
            <person name="Anderson S."/>
            <person name="Arachi H."/>
            <person name="Azer M."/>
            <person name="Bachantsang P."/>
            <person name="Barry A."/>
            <person name="Bayul T."/>
            <person name="Berlin A."/>
            <person name="Bessette D."/>
            <person name="Bloom T."/>
            <person name="Blye J."/>
            <person name="Boguslavskiy L."/>
            <person name="Bonnet C."/>
            <person name="Boukhgalter B."/>
            <person name="Bourzgui I."/>
            <person name="Brown A."/>
            <person name="Cahill P."/>
            <person name="Channer S."/>
            <person name="Cheshatsang Y."/>
            <person name="Chuda L."/>
            <person name="Citroen M."/>
            <person name="Collymore A."/>
            <person name="Cooke P."/>
            <person name="Costello M."/>
            <person name="D'Aco K."/>
            <person name="Daza R."/>
            <person name="De Haan G."/>
            <person name="DeGray S."/>
            <person name="DeMaso C."/>
            <person name="Dhargay N."/>
            <person name="Dooley K."/>
            <person name="Dooley E."/>
            <person name="Doricent M."/>
            <person name="Dorje P."/>
            <person name="Dorjee K."/>
            <person name="Dupes A."/>
            <person name="Elong R."/>
            <person name="Falk J."/>
            <person name="Farina A."/>
            <person name="Faro S."/>
            <person name="Ferguson D."/>
            <person name="Fisher S."/>
            <person name="Foley C.D."/>
            <person name="Franke A."/>
            <person name="Friedrich D."/>
            <person name="Gadbois L."/>
            <person name="Gearin G."/>
            <person name="Gearin C.R."/>
            <person name="Giannoukos G."/>
            <person name="Goode T."/>
            <person name="Graham J."/>
            <person name="Grandbois E."/>
            <person name="Grewal S."/>
            <person name="Gyaltsen K."/>
            <person name="Hafez N."/>
            <person name="Hagos B."/>
            <person name="Hall J."/>
            <person name="Henson C."/>
            <person name="Hollinger A."/>
            <person name="Honan T."/>
            <person name="Huard M.D."/>
            <person name="Hughes L."/>
            <person name="Hurhula B."/>
            <person name="Husby M.E."/>
            <person name="Kamat A."/>
            <person name="Kanga B."/>
            <person name="Kashin S."/>
            <person name="Khazanovich D."/>
            <person name="Kisner P."/>
            <person name="Lance K."/>
            <person name="Lara M."/>
            <person name="Lee W."/>
            <person name="Lennon N."/>
            <person name="Letendre F."/>
            <person name="LeVine R."/>
            <person name="Lipovsky A."/>
            <person name="Liu X."/>
            <person name="Liu J."/>
            <person name="Liu S."/>
            <person name="Lokyitsang T."/>
            <person name="Lokyitsang Y."/>
            <person name="Lubonja R."/>
            <person name="Lui A."/>
            <person name="MacDonald P."/>
            <person name="Magnisalis V."/>
            <person name="Maru K."/>
            <person name="Matthews C."/>
            <person name="McCusker W."/>
            <person name="McDonough S."/>
            <person name="Mehta T."/>
            <person name="Meldrim J."/>
            <person name="Meneus L."/>
            <person name="Mihai O."/>
            <person name="Mihalev A."/>
            <person name="Mihova T."/>
            <person name="Mittelman R."/>
            <person name="Mlenga V."/>
            <person name="Montmayeur A."/>
            <person name="Mulrain L."/>
            <person name="Navidi A."/>
            <person name="Naylor J."/>
            <person name="Negash T."/>
            <person name="Nguyen T."/>
            <person name="Nguyen N."/>
            <person name="Nicol R."/>
            <person name="Norbu C."/>
            <person name="Norbu N."/>
            <person name="Novod N."/>
            <person name="O'Neill B."/>
            <person name="Osman S."/>
            <person name="Markiewicz E."/>
            <person name="Oyono O.L."/>
            <person name="Patti C."/>
            <person name="Phunkhang P."/>
            <person name="Pierre F."/>
            <person name="Priest M."/>
            <person name="Raghuraman S."/>
            <person name="Rege F."/>
            <person name="Reyes R."/>
            <person name="Rise C."/>
            <person name="Rogov P."/>
            <person name="Ross K."/>
            <person name="Ryan E."/>
            <person name="Settipalli S."/>
            <person name="Shea T."/>
            <person name="Sherpa N."/>
            <person name="Shi L."/>
            <person name="Shih D."/>
            <person name="Sparrow T."/>
            <person name="Spaulding J."/>
            <person name="Stalker J."/>
            <person name="Stange-Thomann N."/>
            <person name="Stavropoulos S."/>
            <person name="Stone C."/>
            <person name="Strader C."/>
            <person name="Tesfaye S."/>
            <person name="Thomson T."/>
            <person name="Thoulutsang Y."/>
            <person name="Thoulutsang D."/>
            <person name="Topham K."/>
            <person name="Topping I."/>
            <person name="Tsamla T."/>
            <person name="Vassiliev H."/>
            <person name="Vo A."/>
            <person name="Wangchuk T."/>
            <person name="Wangdi T."/>
            <person name="Weiand M."/>
            <person name="Wilkinson J."/>
            <person name="Wilson A."/>
            <person name="Yadav S."/>
            <person name="Young G."/>
            <person name="Yu Q."/>
            <person name="Zembek L."/>
            <person name="Zhong D."/>
            <person name="Zimmer A."/>
            <person name="Zwirko Z."/>
            <person name="Jaffe D.B."/>
            <person name="Alvarez P."/>
            <person name="Brockman W."/>
            <person name="Butler J."/>
            <person name="Chin C."/>
            <person name="Gnerre S."/>
            <person name="Grabherr M."/>
            <person name="Kleber M."/>
            <person name="Mauceli E."/>
            <person name="MacCallum I."/>
        </authorList>
    </citation>
    <scope>NUCLEOTIDE SEQUENCE [LARGE SCALE GENOMIC DNA]</scope>
    <source>
        <strain evidence="2">white501</strain>
    </source>
</reference>
<protein>
    <submittedName>
        <fullName evidence="1">GD25074</fullName>
    </submittedName>
</protein>
<dbReference type="AlphaFoldDB" id="B4QI72"/>
<proteinExistence type="predicted"/>
<evidence type="ECO:0000313" key="1">
    <source>
        <dbReference type="EMBL" id="EDX08326.1"/>
    </source>
</evidence>
<dbReference type="HOGENOM" id="CLU_1919249_0_0_1"/>
<dbReference type="OrthoDB" id="8825892at2759"/>
<evidence type="ECO:0000313" key="2">
    <source>
        <dbReference type="Proteomes" id="UP000000304"/>
    </source>
</evidence>
<dbReference type="Bgee" id="FBgn0196387">
    <property type="expression patterns" value="Expressed in embryo and 3 other cell types or tissues"/>
</dbReference>
<accession>B4QI72</accession>
<dbReference type="EMBL" id="CM000362">
    <property type="protein sequence ID" value="EDX08326.1"/>
    <property type="molecule type" value="Genomic_DNA"/>
</dbReference>
<dbReference type="Proteomes" id="UP000000304">
    <property type="component" value="Chromosome 2R"/>
</dbReference>
<name>B4QI72_DROSI</name>
<keyword evidence="2" id="KW-1185">Reference proteome</keyword>
<organism evidence="1 2">
    <name type="scientific">Drosophila simulans</name>
    <name type="common">Fruit fly</name>
    <dbReference type="NCBI Taxonomy" id="7240"/>
    <lineage>
        <taxon>Eukaryota</taxon>
        <taxon>Metazoa</taxon>
        <taxon>Ecdysozoa</taxon>
        <taxon>Arthropoda</taxon>
        <taxon>Hexapoda</taxon>
        <taxon>Insecta</taxon>
        <taxon>Pterygota</taxon>
        <taxon>Neoptera</taxon>
        <taxon>Endopterygota</taxon>
        <taxon>Diptera</taxon>
        <taxon>Brachycera</taxon>
        <taxon>Muscomorpha</taxon>
        <taxon>Ephydroidea</taxon>
        <taxon>Drosophilidae</taxon>
        <taxon>Drosophila</taxon>
        <taxon>Sophophora</taxon>
    </lineage>
</organism>
<gene>
    <name evidence="1" type="primary">Dsim\GD25074</name>
    <name evidence="1" type="ORF">Dsim_GD25074</name>
</gene>